<evidence type="ECO:0000256" key="8">
    <source>
        <dbReference type="SAM" id="Phobius"/>
    </source>
</evidence>
<name>A0ABP7NE97_9MICO</name>
<keyword evidence="5 8" id="KW-1133">Transmembrane helix</keyword>
<comment type="caution">
    <text evidence="9">The sequence shown here is derived from an EMBL/GenBank/DDBJ whole genome shotgun (WGS) entry which is preliminary data.</text>
</comment>
<dbReference type="Proteomes" id="UP001501591">
    <property type="component" value="Unassembled WGS sequence"/>
</dbReference>
<keyword evidence="3 8" id="KW-0812">Transmembrane</keyword>
<evidence type="ECO:0000313" key="9">
    <source>
        <dbReference type="EMBL" id="GAA3944370.1"/>
    </source>
</evidence>
<feature type="transmembrane region" description="Helical" evidence="8">
    <location>
        <begin position="81"/>
        <end position="101"/>
    </location>
</feature>
<comment type="pathway">
    <text evidence="2">Carotenoid biosynthesis.</text>
</comment>
<reference evidence="10" key="1">
    <citation type="journal article" date="2019" name="Int. J. Syst. Evol. Microbiol.">
        <title>The Global Catalogue of Microorganisms (GCM) 10K type strain sequencing project: providing services to taxonomists for standard genome sequencing and annotation.</title>
        <authorList>
            <consortium name="The Broad Institute Genomics Platform"/>
            <consortium name="The Broad Institute Genome Sequencing Center for Infectious Disease"/>
            <person name="Wu L."/>
            <person name="Ma J."/>
        </authorList>
    </citation>
    <scope>NUCLEOTIDE SEQUENCE [LARGE SCALE GENOMIC DNA]</scope>
    <source>
        <strain evidence="10">JCM 17024</strain>
    </source>
</reference>
<keyword evidence="6 8" id="KW-0472">Membrane</keyword>
<evidence type="ECO:0000313" key="10">
    <source>
        <dbReference type="Proteomes" id="UP001501591"/>
    </source>
</evidence>
<protein>
    <submittedName>
        <fullName evidence="9">Lycopene cyclase domain-containing protein</fullName>
    </submittedName>
</protein>
<evidence type="ECO:0000256" key="4">
    <source>
        <dbReference type="ARBA" id="ARBA00022746"/>
    </source>
</evidence>
<comment type="subcellular location">
    <subcellularLocation>
        <location evidence="1">Membrane</location>
        <topology evidence="1">Multi-pass membrane protein</topology>
    </subcellularLocation>
</comment>
<evidence type="ECO:0000256" key="7">
    <source>
        <dbReference type="ARBA" id="ARBA00023235"/>
    </source>
</evidence>
<sequence length="118" mass="12860">MGMTHLLGLLAGLGCVLLLDHRFRLFFWRDPITAAIVTAAGTVFFLLWDATGIAAGIFLRGDSPWATGIVLAPELPLEEPVFLVLLSTCTMVAYTGFVRIVGTARLRGIRRDRSEDLG</sequence>
<feature type="transmembrane region" description="Helical" evidence="8">
    <location>
        <begin position="35"/>
        <end position="61"/>
    </location>
</feature>
<keyword evidence="10" id="KW-1185">Reference proteome</keyword>
<organism evidence="9 10">
    <name type="scientific">Microbacterium soli</name>
    <dbReference type="NCBI Taxonomy" id="446075"/>
    <lineage>
        <taxon>Bacteria</taxon>
        <taxon>Bacillati</taxon>
        <taxon>Actinomycetota</taxon>
        <taxon>Actinomycetes</taxon>
        <taxon>Micrococcales</taxon>
        <taxon>Microbacteriaceae</taxon>
        <taxon>Microbacterium</taxon>
    </lineage>
</organism>
<evidence type="ECO:0000256" key="5">
    <source>
        <dbReference type="ARBA" id="ARBA00022989"/>
    </source>
</evidence>
<keyword evidence="7" id="KW-0413">Isomerase</keyword>
<gene>
    <name evidence="9" type="ORF">GCM10022383_22800</name>
</gene>
<dbReference type="InterPro" id="IPR017825">
    <property type="entry name" value="Lycopene_cyclase_dom"/>
</dbReference>
<evidence type="ECO:0000256" key="6">
    <source>
        <dbReference type="ARBA" id="ARBA00023136"/>
    </source>
</evidence>
<dbReference type="EMBL" id="BAABCP010000001">
    <property type="protein sequence ID" value="GAA3944370.1"/>
    <property type="molecule type" value="Genomic_DNA"/>
</dbReference>
<proteinExistence type="predicted"/>
<evidence type="ECO:0000256" key="3">
    <source>
        <dbReference type="ARBA" id="ARBA00022692"/>
    </source>
</evidence>
<keyword evidence="4" id="KW-0125">Carotenoid biosynthesis</keyword>
<dbReference type="NCBIfam" id="TIGR03462">
    <property type="entry name" value="CarR_dom_SF"/>
    <property type="match status" value="1"/>
</dbReference>
<evidence type="ECO:0000256" key="1">
    <source>
        <dbReference type="ARBA" id="ARBA00004141"/>
    </source>
</evidence>
<evidence type="ECO:0000256" key="2">
    <source>
        <dbReference type="ARBA" id="ARBA00004829"/>
    </source>
</evidence>
<feature type="transmembrane region" description="Helical" evidence="8">
    <location>
        <begin position="6"/>
        <end position="23"/>
    </location>
</feature>
<accession>A0ABP7NE97</accession>